<reference evidence="4 5" key="1">
    <citation type="submission" date="2009-05" db="EMBL/GenBank/DDBJ databases">
        <authorList>
            <person name="Setubal J.C."/>
            <person name="Boyle S."/>
            <person name="Crasta O.R."/>
            <person name="Gillespie J.J."/>
            <person name="Kenyon R.W."/>
            <person name="Lu J."/>
            <person name="Mane S."/>
            <person name="Nagrani S."/>
            <person name="Shallom J.M."/>
            <person name="Shallom S."/>
            <person name="Shukla M."/>
            <person name="Snyder E.E."/>
            <person name="Sobral B.W."/>
            <person name="Wattam A.R."/>
            <person name="Will R."/>
            <person name="Williams K."/>
            <person name="Yoo H."/>
            <person name="Munk C."/>
            <person name="Tapia R."/>
            <person name="Green L."/>
            <person name="Rogers Y."/>
            <person name="Detter J.C."/>
            <person name="Bruce D."/>
            <person name="Brettin T.S."/>
            <person name="Tsolis R."/>
        </authorList>
    </citation>
    <scope>NUCLEOTIDE SEQUENCE [LARGE SCALE GENOMIC DNA]</scope>
    <source>
        <strain evidence="4 5">LMG 3301</strain>
    </source>
</reference>
<dbReference type="SUPFAM" id="SSF141868">
    <property type="entry name" value="EAL domain-like"/>
    <property type="match status" value="1"/>
</dbReference>
<dbReference type="InterPro" id="IPR043128">
    <property type="entry name" value="Rev_trsase/Diguanyl_cyclase"/>
</dbReference>
<dbReference type="EMBL" id="ACQA01000002">
    <property type="protein sequence ID" value="EEQ93290.1"/>
    <property type="molecule type" value="Genomic_DNA"/>
</dbReference>
<name>C4WMX8_9HYPH</name>
<dbReference type="SUPFAM" id="SSF55073">
    <property type="entry name" value="Nucleotide cyclase"/>
    <property type="match status" value="1"/>
</dbReference>
<comment type="caution">
    <text evidence="4">The sequence shown here is derived from an EMBL/GenBank/DDBJ whole genome shotgun (WGS) entry which is preliminary data.</text>
</comment>
<gene>
    <name evidence="4" type="ORF">OINT_2000435</name>
</gene>
<dbReference type="InterPro" id="IPR001633">
    <property type="entry name" value="EAL_dom"/>
</dbReference>
<dbReference type="InterPro" id="IPR000160">
    <property type="entry name" value="GGDEF_dom"/>
</dbReference>
<feature type="transmembrane region" description="Helical" evidence="1">
    <location>
        <begin position="215"/>
        <end position="234"/>
    </location>
</feature>
<dbReference type="PANTHER" id="PTHR44757:SF2">
    <property type="entry name" value="BIOFILM ARCHITECTURE MAINTENANCE PROTEIN MBAA"/>
    <property type="match status" value="1"/>
</dbReference>
<dbReference type="CDD" id="cd01949">
    <property type="entry name" value="GGDEF"/>
    <property type="match status" value="1"/>
</dbReference>
<evidence type="ECO:0000313" key="4">
    <source>
        <dbReference type="EMBL" id="EEQ93290.1"/>
    </source>
</evidence>
<evidence type="ECO:0000259" key="2">
    <source>
        <dbReference type="PROSITE" id="PS50883"/>
    </source>
</evidence>
<dbReference type="InterPro" id="IPR052155">
    <property type="entry name" value="Biofilm_reg_signaling"/>
</dbReference>
<accession>C4WMX8</accession>
<dbReference type="PROSITE" id="PS50883">
    <property type="entry name" value="EAL"/>
    <property type="match status" value="1"/>
</dbReference>
<dbReference type="SMART" id="SM00267">
    <property type="entry name" value="GGDEF"/>
    <property type="match status" value="1"/>
</dbReference>
<evidence type="ECO:0000256" key="1">
    <source>
        <dbReference type="SAM" id="Phobius"/>
    </source>
</evidence>
<organism evidence="4 5">
    <name type="scientific">Brucella intermedia LMG 3301</name>
    <dbReference type="NCBI Taxonomy" id="641118"/>
    <lineage>
        <taxon>Bacteria</taxon>
        <taxon>Pseudomonadati</taxon>
        <taxon>Pseudomonadota</taxon>
        <taxon>Alphaproteobacteria</taxon>
        <taxon>Hyphomicrobiales</taxon>
        <taxon>Brucellaceae</taxon>
        <taxon>Brucella/Ochrobactrum group</taxon>
        <taxon>Brucella</taxon>
    </lineage>
</organism>
<dbReference type="PROSITE" id="PS50887">
    <property type="entry name" value="GGDEF"/>
    <property type="match status" value="1"/>
</dbReference>
<feature type="transmembrane region" description="Helical" evidence="1">
    <location>
        <begin position="166"/>
        <end position="182"/>
    </location>
</feature>
<dbReference type="Gene3D" id="3.20.20.450">
    <property type="entry name" value="EAL domain"/>
    <property type="match status" value="1"/>
</dbReference>
<dbReference type="Proteomes" id="UP000004386">
    <property type="component" value="Unassembled WGS sequence"/>
</dbReference>
<keyword evidence="1" id="KW-0812">Transmembrane</keyword>
<dbReference type="SMART" id="SM00052">
    <property type="entry name" value="EAL"/>
    <property type="match status" value="1"/>
</dbReference>
<dbReference type="InterPro" id="IPR035919">
    <property type="entry name" value="EAL_sf"/>
</dbReference>
<dbReference type="InterPro" id="IPR029787">
    <property type="entry name" value="Nucleotide_cyclase"/>
</dbReference>
<dbReference type="Pfam" id="PF00990">
    <property type="entry name" value="GGDEF"/>
    <property type="match status" value="1"/>
</dbReference>
<evidence type="ECO:0000259" key="3">
    <source>
        <dbReference type="PROSITE" id="PS50887"/>
    </source>
</evidence>
<protein>
    <submittedName>
        <fullName evidence="4">Diguanylate cyclase (GGDEF) domain-containing protein</fullName>
    </submittedName>
</protein>
<keyword evidence="1" id="KW-1133">Transmembrane helix</keyword>
<feature type="transmembrane region" description="Helical" evidence="1">
    <location>
        <begin position="139"/>
        <end position="160"/>
    </location>
</feature>
<evidence type="ECO:0000313" key="5">
    <source>
        <dbReference type="Proteomes" id="UP000004386"/>
    </source>
</evidence>
<dbReference type="AlphaFoldDB" id="C4WMX8"/>
<dbReference type="Gene3D" id="3.30.70.270">
    <property type="match status" value="1"/>
</dbReference>
<proteinExistence type="predicted"/>
<sequence>MGAGFLHSFLVGNSGASRSGKAERALAGGCVSMGSKTAYWLQLVRSAYGSHDSPIADKILADQLGEICEGARFSMPISTILSVLIVLVQSAAGHFWESIVWFALVNIVNALRFFEAIAYSRRLAPIENVADLQRQIRRFQFLAALSGFFWSGVAVLSSGFTDPQSPVYLVILAGICAGAVTYGSSYASIAINFITPPLVVTVICLAVQADLQRGVIAVSVVLFWCGLTRGALLGQNRFIQTSRLKHEAKQLADEMALKSQEDPLTGLFNRRGLENSIRLFPVAEGPFIVMLIDLDGFKSVNDTYGHKVGDDLLVAIAQRIRQISPERSVLARIGGDEFVLVYPEPSATIEAGLVAARIIGSLSAHYEGILSVEIGACVGICRLERLDPVEMLLRADFALYAAKRRGRNEYYFFEKRLHHEWERKQSIERDLRIAIETGQIQTYFQPVVELSSGSMVGFEALLRWDHPQHGTIAPPEIIDVACEVGVVRQLTKNVFFNCCEMIDKLTESGRCDLTVAMNLSPREMAGGRIPHEILSQMERRDLPVSMLEIEITEEAPFDQRGMNDSLDALSNAGVSIALDDFGTGFATFASLKKGLIDKIKIDQVFVRGIAESEGDQHIVRAMVALADALGVKVTAEGIETEEDRDMLCALGCSSGQGFLFAPALPMGMALAALARSSAGSRVDQAVR</sequence>
<dbReference type="Pfam" id="PF00563">
    <property type="entry name" value="EAL"/>
    <property type="match status" value="1"/>
</dbReference>
<feature type="domain" description="GGDEF" evidence="3">
    <location>
        <begin position="285"/>
        <end position="415"/>
    </location>
</feature>
<dbReference type="NCBIfam" id="TIGR00254">
    <property type="entry name" value="GGDEF"/>
    <property type="match status" value="1"/>
</dbReference>
<dbReference type="HOGENOM" id="CLU_000445_70_49_5"/>
<dbReference type="CDD" id="cd01948">
    <property type="entry name" value="EAL"/>
    <property type="match status" value="1"/>
</dbReference>
<dbReference type="PANTHER" id="PTHR44757">
    <property type="entry name" value="DIGUANYLATE CYCLASE DGCP"/>
    <property type="match status" value="1"/>
</dbReference>
<feature type="domain" description="EAL" evidence="2">
    <location>
        <begin position="424"/>
        <end position="677"/>
    </location>
</feature>
<keyword evidence="1" id="KW-0472">Membrane</keyword>